<sequence>MITRSGATMIVAAAVLLVAGILLDYPELVVLGLGAVTVVAAAAGWMLARPEVTIEREIRPDRVAEGGTARGVLVVTNTARRRSPPMVVGESVGGQRVGITVASLPPGGCQQAEYQLPTAQRGVFEVGPLTLGHADPLRLMHLRRGFPSRSVLRVYPKLLPVVPLPTGGSPDLDGPTTAAAAPGGVAFHGLRDYVRGDDLRLIHWRSTARAGKFMVRHNVVPREPRMLVVLDTSAAPYLDAPNGGRANDGRRGDGAGHSAGDGRGRGQVQVHGHFEDAVRIAASLAAAAVTHGFPVEVHTTGGQRAVAQRGEGAPMAVLDLLAGVEARADDPGLTALTGMVPRDGGVVLGIVTGQPAAAAAATVSAVRPRFAMVTLVQVGAAPGRPGPAVRGALVLNVRTSEDFVAAWNTRVAR</sequence>
<dbReference type="RefSeq" id="WP_242666043.1">
    <property type="nucleotide sequence ID" value="NZ_FAOZ01000002.1"/>
</dbReference>
<dbReference type="EMBL" id="FAOZ01000002">
    <property type="protein sequence ID" value="CUU54029.1"/>
    <property type="molecule type" value="Genomic_DNA"/>
</dbReference>
<evidence type="ECO:0000256" key="1">
    <source>
        <dbReference type="SAM" id="MobiDB-lite"/>
    </source>
</evidence>
<protein>
    <submittedName>
        <fullName evidence="4">Uncharacterized conserved protein, DUF58 family, contains vWF domain</fullName>
    </submittedName>
</protein>
<keyword evidence="5" id="KW-1185">Reference proteome</keyword>
<feature type="transmembrane region" description="Helical" evidence="2">
    <location>
        <begin position="29"/>
        <end position="48"/>
    </location>
</feature>
<feature type="domain" description="DUF58" evidence="3">
    <location>
        <begin position="190"/>
        <end position="234"/>
    </location>
</feature>
<reference evidence="5" key="1">
    <citation type="submission" date="2015-11" db="EMBL/GenBank/DDBJ databases">
        <authorList>
            <person name="Varghese N."/>
        </authorList>
    </citation>
    <scope>NUCLEOTIDE SEQUENCE [LARGE SCALE GENOMIC DNA]</scope>
    <source>
        <strain evidence="5">DSM 45899</strain>
    </source>
</reference>
<dbReference type="Proteomes" id="UP000198802">
    <property type="component" value="Unassembled WGS sequence"/>
</dbReference>
<evidence type="ECO:0000256" key="2">
    <source>
        <dbReference type="SAM" id="Phobius"/>
    </source>
</evidence>
<gene>
    <name evidence="4" type="ORF">Ga0074812_10232</name>
</gene>
<evidence type="ECO:0000313" key="4">
    <source>
        <dbReference type="EMBL" id="CUU54029.1"/>
    </source>
</evidence>
<dbReference type="AlphaFoldDB" id="A0A0S4QEZ3"/>
<dbReference type="PANTHER" id="PTHR34351">
    <property type="entry name" value="SLR1927 PROTEIN-RELATED"/>
    <property type="match status" value="1"/>
</dbReference>
<keyword evidence="2" id="KW-0812">Transmembrane</keyword>
<keyword evidence="2" id="KW-1133">Transmembrane helix</keyword>
<dbReference type="PANTHER" id="PTHR34351:SF1">
    <property type="entry name" value="SLR1927 PROTEIN"/>
    <property type="match status" value="1"/>
</dbReference>
<feature type="compositionally biased region" description="Basic and acidic residues" evidence="1">
    <location>
        <begin position="247"/>
        <end position="264"/>
    </location>
</feature>
<evidence type="ECO:0000313" key="5">
    <source>
        <dbReference type="Proteomes" id="UP000198802"/>
    </source>
</evidence>
<name>A0A0S4QEZ3_9ACTN</name>
<dbReference type="Pfam" id="PF01882">
    <property type="entry name" value="DUF58"/>
    <property type="match status" value="1"/>
</dbReference>
<accession>A0A0S4QEZ3</accession>
<organism evidence="4 5">
    <name type="scientific">Parafrankia irregularis</name>
    <dbReference type="NCBI Taxonomy" id="795642"/>
    <lineage>
        <taxon>Bacteria</taxon>
        <taxon>Bacillati</taxon>
        <taxon>Actinomycetota</taxon>
        <taxon>Actinomycetes</taxon>
        <taxon>Frankiales</taxon>
        <taxon>Frankiaceae</taxon>
        <taxon>Parafrankia</taxon>
    </lineage>
</organism>
<keyword evidence="2" id="KW-0472">Membrane</keyword>
<feature type="transmembrane region" description="Helical" evidence="2">
    <location>
        <begin position="7"/>
        <end position="23"/>
    </location>
</feature>
<dbReference type="InterPro" id="IPR002881">
    <property type="entry name" value="DUF58"/>
</dbReference>
<feature type="region of interest" description="Disordered" evidence="1">
    <location>
        <begin position="238"/>
        <end position="266"/>
    </location>
</feature>
<evidence type="ECO:0000259" key="3">
    <source>
        <dbReference type="Pfam" id="PF01882"/>
    </source>
</evidence>
<proteinExistence type="predicted"/>